<dbReference type="EMBL" id="ML208551">
    <property type="protein sequence ID" value="TFK62907.1"/>
    <property type="molecule type" value="Genomic_DNA"/>
</dbReference>
<gene>
    <name evidence="1" type="ORF">BDN72DRAFT_346678</name>
</gene>
<sequence>MLEGVWTSCWNNTLVVWNVDQQLKQLGTFKQNLKLPVKIALTLFSSLLRFLFHSFRPYLSPLDSSFSTAVGKVTLHASVMPPTTSSSASRDLGRLPYRLTRPRSISLVVSTRRAKCTSRYARDLRVS</sequence>
<accession>A0ACD3ABE6</accession>
<organism evidence="1 2">
    <name type="scientific">Pluteus cervinus</name>
    <dbReference type="NCBI Taxonomy" id="181527"/>
    <lineage>
        <taxon>Eukaryota</taxon>
        <taxon>Fungi</taxon>
        <taxon>Dikarya</taxon>
        <taxon>Basidiomycota</taxon>
        <taxon>Agaricomycotina</taxon>
        <taxon>Agaricomycetes</taxon>
        <taxon>Agaricomycetidae</taxon>
        <taxon>Agaricales</taxon>
        <taxon>Pluteineae</taxon>
        <taxon>Pluteaceae</taxon>
        <taxon>Pluteus</taxon>
    </lineage>
</organism>
<name>A0ACD3ABE6_9AGAR</name>
<reference evidence="1 2" key="1">
    <citation type="journal article" date="2019" name="Nat. Ecol. Evol.">
        <title>Megaphylogeny resolves global patterns of mushroom evolution.</title>
        <authorList>
            <person name="Varga T."/>
            <person name="Krizsan K."/>
            <person name="Foldi C."/>
            <person name="Dima B."/>
            <person name="Sanchez-Garcia M."/>
            <person name="Sanchez-Ramirez S."/>
            <person name="Szollosi G.J."/>
            <person name="Szarkandi J.G."/>
            <person name="Papp V."/>
            <person name="Albert L."/>
            <person name="Andreopoulos W."/>
            <person name="Angelini C."/>
            <person name="Antonin V."/>
            <person name="Barry K.W."/>
            <person name="Bougher N.L."/>
            <person name="Buchanan P."/>
            <person name="Buyck B."/>
            <person name="Bense V."/>
            <person name="Catcheside P."/>
            <person name="Chovatia M."/>
            <person name="Cooper J."/>
            <person name="Damon W."/>
            <person name="Desjardin D."/>
            <person name="Finy P."/>
            <person name="Geml J."/>
            <person name="Haridas S."/>
            <person name="Hughes K."/>
            <person name="Justo A."/>
            <person name="Karasinski D."/>
            <person name="Kautmanova I."/>
            <person name="Kiss B."/>
            <person name="Kocsube S."/>
            <person name="Kotiranta H."/>
            <person name="LaButti K.M."/>
            <person name="Lechner B.E."/>
            <person name="Liimatainen K."/>
            <person name="Lipzen A."/>
            <person name="Lukacs Z."/>
            <person name="Mihaltcheva S."/>
            <person name="Morgado L.N."/>
            <person name="Niskanen T."/>
            <person name="Noordeloos M.E."/>
            <person name="Ohm R.A."/>
            <person name="Ortiz-Santana B."/>
            <person name="Ovrebo C."/>
            <person name="Racz N."/>
            <person name="Riley R."/>
            <person name="Savchenko A."/>
            <person name="Shiryaev A."/>
            <person name="Soop K."/>
            <person name="Spirin V."/>
            <person name="Szebenyi C."/>
            <person name="Tomsovsky M."/>
            <person name="Tulloss R.E."/>
            <person name="Uehling J."/>
            <person name="Grigoriev I.V."/>
            <person name="Vagvolgyi C."/>
            <person name="Papp T."/>
            <person name="Martin F.M."/>
            <person name="Miettinen O."/>
            <person name="Hibbett D.S."/>
            <person name="Nagy L.G."/>
        </authorList>
    </citation>
    <scope>NUCLEOTIDE SEQUENCE [LARGE SCALE GENOMIC DNA]</scope>
    <source>
        <strain evidence="1 2">NL-1719</strain>
    </source>
</reference>
<evidence type="ECO:0000313" key="2">
    <source>
        <dbReference type="Proteomes" id="UP000308600"/>
    </source>
</evidence>
<evidence type="ECO:0000313" key="1">
    <source>
        <dbReference type="EMBL" id="TFK62907.1"/>
    </source>
</evidence>
<keyword evidence="2" id="KW-1185">Reference proteome</keyword>
<proteinExistence type="predicted"/>
<dbReference type="Proteomes" id="UP000308600">
    <property type="component" value="Unassembled WGS sequence"/>
</dbReference>
<protein>
    <submittedName>
        <fullName evidence="1">Uncharacterized protein</fullName>
    </submittedName>
</protein>